<sequence>MHKGVLLLDKEKMKLIFNFDEPQQVNSLEDDVIFAVFDSLELAVSNFGKETVLQALNGVEVPTSLELPEKLQVVEQMEALPGYQ</sequence>
<gene>
    <name evidence="1" type="ORF">MCBB_PMCBBP0010</name>
</gene>
<dbReference type="Proteomes" id="UP000094707">
    <property type="component" value="Plasmid II"/>
</dbReference>
<accession>A0A1D3L5Y8</accession>
<dbReference type="AlphaFoldDB" id="A0A1D3L5Y8"/>
<reference evidence="1 2" key="1">
    <citation type="submission" date="2016-08" db="EMBL/GenBank/DDBJ databases">
        <authorList>
            <person name="Seilhamer J.J."/>
        </authorList>
    </citation>
    <scope>NUCLEOTIDE SEQUENCE [LARGE SCALE GENOMIC DNA]</scope>
    <source>
        <strain evidence="1">Buetzberg</strain>
        <plasmid evidence="2">Plasmid ii</plasmid>
    </source>
</reference>
<protein>
    <submittedName>
        <fullName evidence="1">Uncharacterized protein</fullName>
    </submittedName>
</protein>
<keyword evidence="2" id="KW-1185">Reference proteome</keyword>
<organism evidence="1 2">
    <name type="scientific">Methanobacterium congolense</name>
    <dbReference type="NCBI Taxonomy" id="118062"/>
    <lineage>
        <taxon>Archaea</taxon>
        <taxon>Methanobacteriati</taxon>
        <taxon>Methanobacteriota</taxon>
        <taxon>Methanomada group</taxon>
        <taxon>Methanobacteria</taxon>
        <taxon>Methanobacteriales</taxon>
        <taxon>Methanobacteriaceae</taxon>
        <taxon>Methanobacterium</taxon>
    </lineage>
</organism>
<dbReference type="KEGG" id="mcub:MCBB_PMCBBP0010"/>
<evidence type="ECO:0000313" key="1">
    <source>
        <dbReference type="EMBL" id="SCG86920.1"/>
    </source>
</evidence>
<proteinExistence type="predicted"/>
<name>A0A1D3L5Y8_9EURY</name>
<evidence type="ECO:0000313" key="2">
    <source>
        <dbReference type="Proteomes" id="UP000094707"/>
    </source>
</evidence>
<dbReference type="EMBL" id="LT607757">
    <property type="protein sequence ID" value="SCG86920.1"/>
    <property type="molecule type" value="Genomic_DNA"/>
</dbReference>
<geneLocation type="plasmid" evidence="2">
    <name>ii</name>
</geneLocation>